<dbReference type="Pfam" id="PF07678">
    <property type="entry name" value="TED_complement"/>
    <property type="match status" value="1"/>
</dbReference>
<keyword evidence="6" id="KW-1185">Reference proteome</keyword>
<dbReference type="InterPro" id="IPR013783">
    <property type="entry name" value="Ig-like_fold"/>
</dbReference>
<reference evidence="5" key="1">
    <citation type="journal article" date="2023" name="Mol. Biol. Evol.">
        <title>Third-Generation Sequencing Reveals the Adaptive Role of the Epigenome in Three Deep-Sea Polychaetes.</title>
        <authorList>
            <person name="Perez M."/>
            <person name="Aroh O."/>
            <person name="Sun Y."/>
            <person name="Lan Y."/>
            <person name="Juniper S.K."/>
            <person name="Young C.R."/>
            <person name="Angers B."/>
            <person name="Qian P.Y."/>
        </authorList>
    </citation>
    <scope>NUCLEOTIDE SEQUENCE</scope>
    <source>
        <strain evidence="5">P08H-3</strain>
    </source>
</reference>
<dbReference type="SUPFAM" id="SSF49410">
    <property type="entry name" value="Alpha-macroglobulin receptor domain"/>
    <property type="match status" value="1"/>
</dbReference>
<evidence type="ECO:0000259" key="4">
    <source>
        <dbReference type="SMART" id="SM01361"/>
    </source>
</evidence>
<dbReference type="InterPro" id="IPR036595">
    <property type="entry name" value="A-macroglobulin_rcpt-bd_sf"/>
</dbReference>
<dbReference type="InterPro" id="IPR002172">
    <property type="entry name" value="LDrepeatLR_classA_rpt"/>
</dbReference>
<dbReference type="PANTHER" id="PTHR11412">
    <property type="entry name" value="MACROGLOBULIN / COMPLEMENT"/>
    <property type="match status" value="1"/>
</dbReference>
<feature type="domain" description="Alpha-2-macroglobulin bait region" evidence="2">
    <location>
        <begin position="535"/>
        <end position="662"/>
    </location>
</feature>
<dbReference type="InterPro" id="IPR011626">
    <property type="entry name" value="Alpha-macroglobulin_TED"/>
</dbReference>
<evidence type="ECO:0000313" key="6">
    <source>
        <dbReference type="Proteomes" id="UP001208570"/>
    </source>
</evidence>
<evidence type="ECO:0000259" key="2">
    <source>
        <dbReference type="SMART" id="SM01359"/>
    </source>
</evidence>
<dbReference type="Pfam" id="PF07677">
    <property type="entry name" value="A2M_recep"/>
    <property type="match status" value="1"/>
</dbReference>
<dbReference type="InterPro" id="IPR008930">
    <property type="entry name" value="Terpenoid_cyclase/PrenylTrfase"/>
</dbReference>
<feature type="domain" description="Alpha-macroglobulin receptor-binding" evidence="4">
    <location>
        <begin position="1468"/>
        <end position="1559"/>
    </location>
</feature>
<keyword evidence="1" id="KW-1015">Disulfide bond</keyword>
<dbReference type="CDD" id="cd00112">
    <property type="entry name" value="LDLa"/>
    <property type="match status" value="1"/>
</dbReference>
<dbReference type="InterPro" id="IPR050473">
    <property type="entry name" value="A2M/Complement_sys"/>
</dbReference>
<comment type="caution">
    <text evidence="5">The sequence shown here is derived from an EMBL/GenBank/DDBJ whole genome shotgun (WGS) entry which is preliminary data.</text>
</comment>
<dbReference type="Gene3D" id="2.60.40.690">
    <property type="entry name" value="Alpha-macroglobulin, receptor-binding domain"/>
    <property type="match status" value="1"/>
</dbReference>
<dbReference type="GO" id="GO:0004866">
    <property type="term" value="F:endopeptidase inhibitor activity"/>
    <property type="evidence" value="ECO:0007669"/>
    <property type="project" value="InterPro"/>
</dbReference>
<dbReference type="Proteomes" id="UP001208570">
    <property type="component" value="Unassembled WGS sequence"/>
</dbReference>
<dbReference type="SUPFAM" id="SSF48239">
    <property type="entry name" value="Terpenoid cyclases/Protein prenyltransferases"/>
    <property type="match status" value="1"/>
</dbReference>
<proteinExistence type="predicted"/>
<dbReference type="GO" id="GO:0005615">
    <property type="term" value="C:extracellular space"/>
    <property type="evidence" value="ECO:0007669"/>
    <property type="project" value="InterPro"/>
</dbReference>
<evidence type="ECO:0000259" key="3">
    <source>
        <dbReference type="SMART" id="SM01360"/>
    </source>
</evidence>
<dbReference type="Gene3D" id="2.60.40.2950">
    <property type="match status" value="1"/>
</dbReference>
<name>A0AAD9IWR5_9ANNE</name>
<dbReference type="EMBL" id="JAODUP010000963">
    <property type="protein sequence ID" value="KAK2142377.1"/>
    <property type="molecule type" value="Genomic_DNA"/>
</dbReference>
<dbReference type="SMART" id="SM01359">
    <property type="entry name" value="A2M_N_2"/>
    <property type="match status" value="1"/>
</dbReference>
<dbReference type="Pfam" id="PF00207">
    <property type="entry name" value="A2M"/>
    <property type="match status" value="1"/>
</dbReference>
<dbReference type="InterPro" id="IPR001599">
    <property type="entry name" value="Macroglobln_a2"/>
</dbReference>
<dbReference type="InterPro" id="IPR011625">
    <property type="entry name" value="A2M_N_BRD"/>
</dbReference>
<dbReference type="Pfam" id="PF07703">
    <property type="entry name" value="A2M_BRD"/>
    <property type="match status" value="1"/>
</dbReference>
<dbReference type="SMART" id="SM01361">
    <property type="entry name" value="A2M_recep"/>
    <property type="match status" value="1"/>
</dbReference>
<dbReference type="Gene3D" id="2.60.40.1930">
    <property type="match status" value="2"/>
</dbReference>
<dbReference type="PANTHER" id="PTHR11412:SF146">
    <property type="entry name" value="CD109 ANTIGEN"/>
    <property type="match status" value="1"/>
</dbReference>
<gene>
    <name evidence="5" type="ORF">LSH36_963g00060</name>
</gene>
<dbReference type="Gene3D" id="1.50.10.20">
    <property type="match status" value="1"/>
</dbReference>
<dbReference type="SMART" id="SM01360">
    <property type="entry name" value="A2M"/>
    <property type="match status" value="1"/>
</dbReference>
<organism evidence="5 6">
    <name type="scientific">Paralvinella palmiformis</name>
    <dbReference type="NCBI Taxonomy" id="53620"/>
    <lineage>
        <taxon>Eukaryota</taxon>
        <taxon>Metazoa</taxon>
        <taxon>Spiralia</taxon>
        <taxon>Lophotrochozoa</taxon>
        <taxon>Annelida</taxon>
        <taxon>Polychaeta</taxon>
        <taxon>Sedentaria</taxon>
        <taxon>Canalipalpata</taxon>
        <taxon>Terebellida</taxon>
        <taxon>Terebelliformia</taxon>
        <taxon>Alvinellidae</taxon>
        <taxon>Paralvinella</taxon>
    </lineage>
</organism>
<dbReference type="Gene3D" id="2.60.40.10">
    <property type="entry name" value="Immunoglobulins"/>
    <property type="match status" value="2"/>
</dbReference>
<evidence type="ECO:0000256" key="1">
    <source>
        <dbReference type="ARBA" id="ARBA00023157"/>
    </source>
</evidence>
<evidence type="ECO:0000313" key="5">
    <source>
        <dbReference type="EMBL" id="KAK2142377.1"/>
    </source>
</evidence>
<feature type="domain" description="Alpha-2-macroglobulin" evidence="3">
    <location>
        <begin position="795"/>
        <end position="886"/>
    </location>
</feature>
<sequence>MVETLWMSFTIDFRKAFDTLPRRRLMKKLEAYGIKGGLLTWTGNFLSGNGRVVVNGKLSMWAGILSGMPQTSVFEPIMFVIFITDLPDDVTCTAKIFADDSGLFQGIGYLSQLLTMACYSSLVISCFLAVMLPLVSGNIDPIDSTDGYRLSTQKEFLVMAPAKVRPTQTYEMYVTLFSMHYNDVTVRAVLSQDNEEYSTSQVVFYEKGTKRIQLMVPETITSGEHKLVVEGLISSGWGDPIFHNESVLIFDPKYVSLFIQTDKPMYYPPQTVLFRIIGVTPDLLPVGGEDMTIYVVGTTYKQPFEVDFFYRRIFEVNITTPLYVFDTDWGMMGTIYAEHNSGLAASGNASLSLRVRNPDGTFLDGEIRREIAYFIGTTPFSFSMTEMTNKWGDLVGKELFVKGWINDYYFMEVQNGTSVTRVIQDGIVMKRLGKKYRTFKPGVPFTVYFAVTRTDGTRYKGTYNRQVLMEVSHEADGPGKQYNERVIIPNDAVVRYEITPRTIDKKIKITATHLPTGSPVEVWVYRYFSKTKRFISVTTSTEVPVTEEYMTFTVRSNFVVPEIYYIITAAGNILLGNTLTMMSQQKTFSVALSRKMSPMARMVVYCVKNEEILIDSLTFFVRDSRLHNSNLTLNRGKDLNYHTIELIGYGYPGAFISINGIDYEWYRRGADTFLDEEKLITELMTYNEPSESPYKHVWYHDSERWDESVFFNAHSGGVDFTTTLNYTACNRSMGVGICLDETCYDLSKTCDGWADCKYDAFDEITCPMEEWEVPKKRKPDILNLHKFSRYYGDTSWAWRTEYVKPRGRVEIKLDAPETSQPYVISGFILHPEYGLSLFKDPVQHDVTRRFWIISEYPANVRRGEQIGIRLAVYNYWNQDIEALITLHGGENYRFIHVEDFGYVSSYSPRVSAGDVQIMVEIEAGHQKYVHFPVLPVIEQGEVVVKISAFSDIDRDMEEIRMHVTYEGVANNDHIPFLMDLNNKGSQLAPYFDIPMPQQFIVPGQRELLYIPGSNVAYLHVFGDVVSPGFFEDHLDAGNTVSIPDDSAEGYMYDYAINLQILRYLQRTRALSDDVAQKALEYMESILMRQFAYMQADGSFKQFRRMSKPCVWVTSFILRYLHKTLLTDWAKQVYIDLELMNKVARWLVQQQNEEGAFVETSDSYYDRNMWNVTVDPDGVEHVWHIPVTAHVVMTFASTTRLTGDAKIQSDIARDKAAQYLGSKVQYITDPFQMAITAYALQLANHKDRDDAYIRLKSMRRRDEHMYWSAKEIEPNPYQSVNAKYYISSRLYYTNLENAVMATSYALQLYLQHNDMKGALPIMRWLLAQHNGFMSWSSTQDTLLALEALTEFALFESNREFFNINANIAATGRANWGGQLNVNRTNFYLLQDFKLEEAWGEISVSLTGTGYGYIGVTAEWNVDKQQFVANPDYKTFEVTVDEKRFSGRNASTMVLSPCIRWLRTDIAPVTGMIAVQVEIPTGYGVNRDEIMKLYWSGVPGLRRVRFRDDTLIVLLEYVRPDQPTCFTFEARRWYPVANISITHGISVFEYAETGVRWLHIYDTYTLFHLHICQVCGSFQCPYCPNYNTAANPTSPSLTVALLFVFTHFVIALINHRVGVGII</sequence>
<dbReference type="InterPro" id="IPR009048">
    <property type="entry name" value="A-macroglobulin_rcpt-bd"/>
</dbReference>
<protein>
    <submittedName>
        <fullName evidence="5">Uncharacterized protein</fullName>
    </submittedName>
</protein>
<accession>A0AAD9IWR5</accession>